<feature type="region of interest" description="Disordered" evidence="1">
    <location>
        <begin position="138"/>
        <end position="167"/>
    </location>
</feature>
<evidence type="ECO:0000256" key="1">
    <source>
        <dbReference type="SAM" id="MobiDB-lite"/>
    </source>
</evidence>
<protein>
    <submittedName>
        <fullName evidence="2">Uncharacterized protein</fullName>
    </submittedName>
</protein>
<feature type="compositionally biased region" description="Low complexity" evidence="1">
    <location>
        <begin position="100"/>
        <end position="115"/>
    </location>
</feature>
<dbReference type="EMBL" id="JACEFO010001013">
    <property type="protein sequence ID" value="KAF8750193.1"/>
    <property type="molecule type" value="Genomic_DNA"/>
</dbReference>
<sequence>MGAEEVELIACREGVKLAAGWVPRPAILESDCLVAINFLRRPGDQRSQSNESNFPDGVVTCIIVLLTNRAAFLTTCPERSISLPRTRKQPNHPLRPHPPACASARPRDPPASARPHAVRRAKQANNLLQQIAARLLPTDHPASPANQTQTPHALTQPTRAPHGHMPDGHFPFFPSKIRGGRGAADARAPRTAPWKLSLFPSPFSFVFSTPLPPRGLLPRSLSRSPRLPPRAACSYFAPRPHKIRIQNATGAAAGNQREKGQRRLLFLNARSAAGALGFPPSFSVESSPPPRTQDPDPFRGFNSSACQAAARRVLAAAGGGLA</sequence>
<comment type="caution">
    <text evidence="2">The sequence shown here is derived from an EMBL/GenBank/DDBJ whole genome shotgun (WGS) entry which is preliminary data.</text>
</comment>
<dbReference type="Proteomes" id="UP000636709">
    <property type="component" value="Unassembled WGS sequence"/>
</dbReference>
<evidence type="ECO:0000313" key="2">
    <source>
        <dbReference type="EMBL" id="KAF8750193.1"/>
    </source>
</evidence>
<evidence type="ECO:0000313" key="3">
    <source>
        <dbReference type="Proteomes" id="UP000636709"/>
    </source>
</evidence>
<feature type="region of interest" description="Disordered" evidence="1">
    <location>
        <begin position="83"/>
        <end position="120"/>
    </location>
</feature>
<feature type="compositionally biased region" description="Polar residues" evidence="1">
    <location>
        <begin position="144"/>
        <end position="158"/>
    </location>
</feature>
<feature type="region of interest" description="Disordered" evidence="1">
    <location>
        <begin position="278"/>
        <end position="302"/>
    </location>
</feature>
<name>A0A835KLV0_9POAL</name>
<accession>A0A835KLV0</accession>
<keyword evidence="3" id="KW-1185">Reference proteome</keyword>
<proteinExistence type="predicted"/>
<reference evidence="2" key="1">
    <citation type="submission" date="2020-07" db="EMBL/GenBank/DDBJ databases">
        <title>Genome sequence and genetic diversity analysis of an under-domesticated orphan crop, white fonio (Digitaria exilis).</title>
        <authorList>
            <person name="Bennetzen J.L."/>
            <person name="Chen S."/>
            <person name="Ma X."/>
            <person name="Wang X."/>
            <person name="Yssel A.E.J."/>
            <person name="Chaluvadi S.R."/>
            <person name="Johnson M."/>
            <person name="Gangashetty P."/>
            <person name="Hamidou F."/>
            <person name="Sanogo M.D."/>
            <person name="Zwaenepoel A."/>
            <person name="Wallace J."/>
            <person name="Van De Peer Y."/>
            <person name="Van Deynze A."/>
        </authorList>
    </citation>
    <scope>NUCLEOTIDE SEQUENCE</scope>
    <source>
        <tissue evidence="2">Leaves</tissue>
    </source>
</reference>
<gene>
    <name evidence="2" type="ORF">HU200_012446</name>
</gene>
<dbReference type="AlphaFoldDB" id="A0A835KLV0"/>
<organism evidence="2 3">
    <name type="scientific">Digitaria exilis</name>
    <dbReference type="NCBI Taxonomy" id="1010633"/>
    <lineage>
        <taxon>Eukaryota</taxon>
        <taxon>Viridiplantae</taxon>
        <taxon>Streptophyta</taxon>
        <taxon>Embryophyta</taxon>
        <taxon>Tracheophyta</taxon>
        <taxon>Spermatophyta</taxon>
        <taxon>Magnoliopsida</taxon>
        <taxon>Liliopsida</taxon>
        <taxon>Poales</taxon>
        <taxon>Poaceae</taxon>
        <taxon>PACMAD clade</taxon>
        <taxon>Panicoideae</taxon>
        <taxon>Panicodae</taxon>
        <taxon>Paniceae</taxon>
        <taxon>Anthephorinae</taxon>
        <taxon>Digitaria</taxon>
    </lineage>
</organism>